<proteinExistence type="predicted"/>
<feature type="signal peptide" evidence="2">
    <location>
        <begin position="1"/>
        <end position="18"/>
    </location>
</feature>
<dbReference type="SUPFAM" id="SSF56601">
    <property type="entry name" value="beta-lactamase/transpeptidase-like"/>
    <property type="match status" value="1"/>
</dbReference>
<reference evidence="4 5" key="1">
    <citation type="submission" date="2020-08" db="EMBL/GenBank/DDBJ databases">
        <title>Genomic Encyclopedia of Type Strains, Phase IV (KMG-IV): sequencing the most valuable type-strain genomes for metagenomic binning, comparative biology and taxonomic classification.</title>
        <authorList>
            <person name="Goeker M."/>
        </authorList>
    </citation>
    <scope>NUCLEOTIDE SEQUENCE [LARGE SCALE GENOMIC DNA]</scope>
    <source>
        <strain evidence="4 5">DSM 105137</strain>
    </source>
</reference>
<keyword evidence="5" id="KW-1185">Reference proteome</keyword>
<protein>
    <submittedName>
        <fullName evidence="4">CubicO group peptidase (Beta-lactamase class C family)</fullName>
    </submittedName>
</protein>
<dbReference type="Gene3D" id="3.40.710.10">
    <property type="entry name" value="DD-peptidase/beta-lactamase superfamily"/>
    <property type="match status" value="1"/>
</dbReference>
<sequence length="388" mass="43437">MKPTLLALLILLCTNGWSQDPAPVTTVPAQYFPNATEWTERPATEAGFDAPALDSAVQFALDHEYSGARDLRLAILESFSREPGHTLRGPTKERGAPAGMILKDGYVVASWGDTKRVDMTFSVTKSYLSTTAGLALDDGLIGAVTDTVARYVWDGTFSGDHNGGITWEHLLHQTSDWSGTLFGLDDWTDRPDPAGTYDGWKNRELHTPGSFFKYNDVRVNVLAYSLLQVWRRPLPQVLKERIMDPIGATTTWRWHGYDDSWVDLDGLHMQSVSGGGHHGGGLFINTEDHARLGLLFARRGKWNDRQLISESWVDMIRTPTPANASYGYMWWLNAGDRSWEGVPDHVYYAAGFGGNFIVIDEERDLVIVTRWLEPNEIGEFVRRVYAAL</sequence>
<keyword evidence="2" id="KW-0732">Signal</keyword>
<dbReference type="PANTHER" id="PTHR43283">
    <property type="entry name" value="BETA-LACTAMASE-RELATED"/>
    <property type="match status" value="1"/>
</dbReference>
<dbReference type="InterPro" id="IPR012338">
    <property type="entry name" value="Beta-lactam/transpept-like"/>
</dbReference>
<dbReference type="RefSeq" id="WP_183496004.1">
    <property type="nucleotide sequence ID" value="NZ_JACIFF010000006.1"/>
</dbReference>
<feature type="domain" description="Beta-lactamase-related" evidence="3">
    <location>
        <begin position="120"/>
        <end position="368"/>
    </location>
</feature>
<feature type="chain" id="PRO_5032394888" evidence="2">
    <location>
        <begin position="19"/>
        <end position="388"/>
    </location>
</feature>
<dbReference type="Pfam" id="PF00144">
    <property type="entry name" value="Beta-lactamase"/>
    <property type="match status" value="1"/>
</dbReference>
<name>A0A840ECQ2_9BACT</name>
<dbReference type="EMBL" id="JACIFF010000006">
    <property type="protein sequence ID" value="MBB4079758.1"/>
    <property type="molecule type" value="Genomic_DNA"/>
</dbReference>
<organism evidence="4 5">
    <name type="scientific">Neolewinella aquimaris</name>
    <dbReference type="NCBI Taxonomy" id="1835722"/>
    <lineage>
        <taxon>Bacteria</taxon>
        <taxon>Pseudomonadati</taxon>
        <taxon>Bacteroidota</taxon>
        <taxon>Saprospiria</taxon>
        <taxon>Saprospirales</taxon>
        <taxon>Lewinellaceae</taxon>
        <taxon>Neolewinella</taxon>
    </lineage>
</organism>
<evidence type="ECO:0000259" key="3">
    <source>
        <dbReference type="Pfam" id="PF00144"/>
    </source>
</evidence>
<dbReference type="GO" id="GO:0016787">
    <property type="term" value="F:hydrolase activity"/>
    <property type="evidence" value="ECO:0007669"/>
    <property type="project" value="UniProtKB-KW"/>
</dbReference>
<evidence type="ECO:0000313" key="4">
    <source>
        <dbReference type="EMBL" id="MBB4079758.1"/>
    </source>
</evidence>
<evidence type="ECO:0000256" key="1">
    <source>
        <dbReference type="ARBA" id="ARBA00022801"/>
    </source>
</evidence>
<comment type="caution">
    <text evidence="4">The sequence shown here is derived from an EMBL/GenBank/DDBJ whole genome shotgun (WGS) entry which is preliminary data.</text>
</comment>
<dbReference type="PANTHER" id="PTHR43283:SF11">
    <property type="entry name" value="BETA-LACTAMASE-RELATED DOMAIN-CONTAINING PROTEIN"/>
    <property type="match status" value="1"/>
</dbReference>
<gene>
    <name evidence="4" type="ORF">GGR28_002385</name>
</gene>
<dbReference type="InterPro" id="IPR001466">
    <property type="entry name" value="Beta-lactam-related"/>
</dbReference>
<dbReference type="AlphaFoldDB" id="A0A840ECQ2"/>
<evidence type="ECO:0000256" key="2">
    <source>
        <dbReference type="SAM" id="SignalP"/>
    </source>
</evidence>
<dbReference type="Proteomes" id="UP000576209">
    <property type="component" value="Unassembled WGS sequence"/>
</dbReference>
<accession>A0A840ECQ2</accession>
<keyword evidence="1" id="KW-0378">Hydrolase</keyword>
<dbReference type="InterPro" id="IPR050789">
    <property type="entry name" value="Diverse_Enzym_Activities"/>
</dbReference>
<evidence type="ECO:0000313" key="5">
    <source>
        <dbReference type="Proteomes" id="UP000576209"/>
    </source>
</evidence>